<dbReference type="EMBL" id="CM023471">
    <property type="protein sequence ID" value="KAH7966559.1"/>
    <property type="molecule type" value="Genomic_DNA"/>
</dbReference>
<dbReference type="Proteomes" id="UP000821865">
    <property type="component" value="Chromosome 2"/>
</dbReference>
<gene>
    <name evidence="1" type="ORF">HPB49_017684</name>
</gene>
<reference evidence="1" key="1">
    <citation type="submission" date="2020-05" db="EMBL/GenBank/DDBJ databases">
        <title>Large-scale comparative analyses of tick genomes elucidate their genetic diversity and vector capacities.</title>
        <authorList>
            <person name="Jia N."/>
            <person name="Wang J."/>
            <person name="Shi W."/>
            <person name="Du L."/>
            <person name="Sun Y."/>
            <person name="Zhan W."/>
            <person name="Jiang J."/>
            <person name="Wang Q."/>
            <person name="Zhang B."/>
            <person name="Ji P."/>
            <person name="Sakyi L.B."/>
            <person name="Cui X."/>
            <person name="Yuan T."/>
            <person name="Jiang B."/>
            <person name="Yang W."/>
            <person name="Lam T.T.-Y."/>
            <person name="Chang Q."/>
            <person name="Ding S."/>
            <person name="Wang X."/>
            <person name="Zhu J."/>
            <person name="Ruan X."/>
            <person name="Zhao L."/>
            <person name="Wei J."/>
            <person name="Que T."/>
            <person name="Du C."/>
            <person name="Cheng J."/>
            <person name="Dai P."/>
            <person name="Han X."/>
            <person name="Huang E."/>
            <person name="Gao Y."/>
            <person name="Liu J."/>
            <person name="Shao H."/>
            <person name="Ye R."/>
            <person name="Li L."/>
            <person name="Wei W."/>
            <person name="Wang X."/>
            <person name="Wang C."/>
            <person name="Yang T."/>
            <person name="Huo Q."/>
            <person name="Li W."/>
            <person name="Guo W."/>
            <person name="Chen H."/>
            <person name="Zhou L."/>
            <person name="Ni X."/>
            <person name="Tian J."/>
            <person name="Zhou Y."/>
            <person name="Sheng Y."/>
            <person name="Liu T."/>
            <person name="Pan Y."/>
            <person name="Xia L."/>
            <person name="Li J."/>
            <person name="Zhao F."/>
            <person name="Cao W."/>
        </authorList>
    </citation>
    <scope>NUCLEOTIDE SEQUENCE</scope>
    <source>
        <strain evidence="1">Dsil-2018</strain>
    </source>
</reference>
<name>A0ACB8DEK7_DERSI</name>
<proteinExistence type="predicted"/>
<accession>A0ACB8DEK7</accession>
<keyword evidence="2" id="KW-1185">Reference proteome</keyword>
<organism evidence="1 2">
    <name type="scientific">Dermacentor silvarum</name>
    <name type="common">Tick</name>
    <dbReference type="NCBI Taxonomy" id="543639"/>
    <lineage>
        <taxon>Eukaryota</taxon>
        <taxon>Metazoa</taxon>
        <taxon>Ecdysozoa</taxon>
        <taxon>Arthropoda</taxon>
        <taxon>Chelicerata</taxon>
        <taxon>Arachnida</taxon>
        <taxon>Acari</taxon>
        <taxon>Parasitiformes</taxon>
        <taxon>Ixodida</taxon>
        <taxon>Ixodoidea</taxon>
        <taxon>Ixodidae</taxon>
        <taxon>Rhipicephalinae</taxon>
        <taxon>Dermacentor</taxon>
    </lineage>
</organism>
<evidence type="ECO:0000313" key="1">
    <source>
        <dbReference type="EMBL" id="KAH7966559.1"/>
    </source>
</evidence>
<sequence>MPRLPRDDINIIVLPKDGLNIRNTCGTSLGEVIRKEAVAGDDKMCTICPNPMQNILVISTPDETTATKISKIKQMVKGIIRNIPLKYTLGQLVYVLVNSRNPSLTYAKRASRQLGHRPDVCPRVEIKLYRTCGSKNPSSEHECTPKCRMYGEAHPPAGRMCKAKYNLPHILKQRRWRARSRAERERTLEDGKTTPQRTPSPSGCSMAEGKGQKQKSKPKSEWKPQPEPKPPPARRHADHIRRDTDRAAQSHLVRHSRGKKWILCREHPVTGSTKGAPYALLAARMKKMERENKELREALGRTRKQNEQSARKIDELQQSLNAILKSMTGCSHERISSSISRKAAEPGDATATGGEVGQMDMCCGEEEALATAGSKRKGTSDAPPREDAVDHAQAPKRPRSGAGKVAAIEEMVNKLTDKTERMFDILLTRQNQSDAGRNAQYAAVNTQLAAMHKRIEDLERGTMQLQQQHNHHHQPGMAGVPSPQAINVPSILTSGNNADTTRTRAGGTHGQFCPTNTSA</sequence>
<evidence type="ECO:0000313" key="2">
    <source>
        <dbReference type="Proteomes" id="UP000821865"/>
    </source>
</evidence>
<comment type="caution">
    <text evidence="1">The sequence shown here is derived from an EMBL/GenBank/DDBJ whole genome shotgun (WGS) entry which is preliminary data.</text>
</comment>
<protein>
    <submittedName>
        <fullName evidence="1">Uncharacterized protein</fullName>
    </submittedName>
</protein>